<feature type="transmembrane region" description="Helical" evidence="7">
    <location>
        <begin position="228"/>
        <end position="254"/>
    </location>
</feature>
<feature type="transmembrane region" description="Helical" evidence="7">
    <location>
        <begin position="720"/>
        <end position="742"/>
    </location>
</feature>
<keyword evidence="3 7" id="KW-0812">Transmembrane</keyword>
<evidence type="ECO:0000313" key="9">
    <source>
        <dbReference type="EMBL" id="MFC5286393.1"/>
    </source>
</evidence>
<keyword evidence="10" id="KW-1185">Reference proteome</keyword>
<dbReference type="Pfam" id="PF02687">
    <property type="entry name" value="FtsX"/>
    <property type="match status" value="2"/>
</dbReference>
<dbReference type="PANTHER" id="PTHR30572:SF4">
    <property type="entry name" value="ABC TRANSPORTER PERMEASE YTRF"/>
    <property type="match status" value="1"/>
</dbReference>
<evidence type="ECO:0000256" key="6">
    <source>
        <dbReference type="ARBA" id="ARBA00038076"/>
    </source>
</evidence>
<evidence type="ECO:0000259" key="8">
    <source>
        <dbReference type="Pfam" id="PF02687"/>
    </source>
</evidence>
<keyword evidence="2" id="KW-1003">Cell membrane</keyword>
<comment type="subcellular location">
    <subcellularLocation>
        <location evidence="1">Cell membrane</location>
        <topology evidence="1">Multi-pass membrane protein</topology>
    </subcellularLocation>
</comment>
<feature type="transmembrane region" description="Helical" evidence="7">
    <location>
        <begin position="275"/>
        <end position="302"/>
    </location>
</feature>
<sequence>MLKLAVRSVLTRRSRFLLPLFAVALGVAFVSGALLYGMSVRAVIDRSQPPPGLSVTGEGLTPELVTRLAAVPEVAGAVPRSTGRAFLVGPDGHVVGQPGYASASDRAETVVRGQLPAGAGEVAIDEWSAQRTGYEVGGQVQVVVAGESTLVRVAGVITAADPGLALGGTLVVFDPATARDLFGITAVDVTARGAESAMVDAVQPLLGDELRVESAGSSAAGDGKLTEILLVFAAVAVFVAVFLVANTFSMLTAARAREQALLRAIGAARGQLMRGVLAEAVVVGLVATVAGYLLGALGAWVLGGVFAVGDGPPVPLQVVEPVAMLVAVLVGVGATVVAAYLPARRAAAVPPVAALRSGLPPESKSLRRRAVVGGITVVAGLAALAGAAETQDLLYIGAPLVVLGLVGLTPLLALAATGIVRRPLVAFAGVRGTLALRNIRRNPRRTASTAGALTVGLAICAAVTLPIASIAAKAERDADTGDSADIRVSAIDFADLSPDIPDRIAAVPGASQVTPLAQTWIDLGRDYLQVTGVNPTTIGDFVSLSVRDGSLDNLAEGIAVSTEAATSQGWALGTGVAGTWDDGTQVSRPIVAIYQAPDTFDHGVLVDAASLPADIGPSTVLVKSSAPDTGALKAEIISALDNPTVIVQTRHEHREAEGSRFDVFLAILYALLSVSVLIGALGVVNTMTMSTIERTREIGLLRAVGADRGLVRSTLRWESVLTALLGAVAGLFAGTLVGVAAVRSQGGVPVTIPWLQLAVFVAATATIGILAATIPARRATRLPLLTALHADTE</sequence>
<comment type="similarity">
    <text evidence="6">Belongs to the ABC-4 integral membrane protein family.</text>
</comment>
<protein>
    <submittedName>
        <fullName evidence="9">FtsX-like permease family protein</fullName>
    </submittedName>
</protein>
<feature type="transmembrane region" description="Helical" evidence="7">
    <location>
        <begin position="754"/>
        <end position="774"/>
    </location>
</feature>
<feature type="transmembrane region" description="Helical" evidence="7">
    <location>
        <begin position="394"/>
        <end position="414"/>
    </location>
</feature>
<dbReference type="EMBL" id="JBHSKF010000002">
    <property type="protein sequence ID" value="MFC5286393.1"/>
    <property type="molecule type" value="Genomic_DNA"/>
</dbReference>
<name>A0ABW0EJA7_9PSEU</name>
<feature type="domain" description="ABC3 transporter permease C-terminal" evidence="8">
    <location>
        <begin position="671"/>
        <end position="783"/>
    </location>
</feature>
<evidence type="ECO:0000256" key="7">
    <source>
        <dbReference type="SAM" id="Phobius"/>
    </source>
</evidence>
<dbReference type="InterPro" id="IPR050250">
    <property type="entry name" value="Macrolide_Exporter_MacB"/>
</dbReference>
<evidence type="ECO:0000256" key="2">
    <source>
        <dbReference type="ARBA" id="ARBA00022475"/>
    </source>
</evidence>
<organism evidence="9 10">
    <name type="scientific">Actinokineospora guangxiensis</name>
    <dbReference type="NCBI Taxonomy" id="1490288"/>
    <lineage>
        <taxon>Bacteria</taxon>
        <taxon>Bacillati</taxon>
        <taxon>Actinomycetota</taxon>
        <taxon>Actinomycetes</taxon>
        <taxon>Pseudonocardiales</taxon>
        <taxon>Pseudonocardiaceae</taxon>
        <taxon>Actinokineospora</taxon>
    </lineage>
</organism>
<feature type="transmembrane region" description="Helical" evidence="7">
    <location>
        <begin position="447"/>
        <end position="468"/>
    </location>
</feature>
<proteinExistence type="inferred from homology"/>
<evidence type="ECO:0000256" key="5">
    <source>
        <dbReference type="ARBA" id="ARBA00023136"/>
    </source>
</evidence>
<evidence type="ECO:0000256" key="4">
    <source>
        <dbReference type="ARBA" id="ARBA00022989"/>
    </source>
</evidence>
<dbReference type="RefSeq" id="WP_378244286.1">
    <property type="nucleotide sequence ID" value="NZ_JBHSKF010000002.1"/>
</dbReference>
<gene>
    <name evidence="9" type="ORF">ACFPM7_04960</name>
</gene>
<dbReference type="PANTHER" id="PTHR30572">
    <property type="entry name" value="MEMBRANE COMPONENT OF TRANSPORTER-RELATED"/>
    <property type="match status" value="1"/>
</dbReference>
<reference evidence="10" key="1">
    <citation type="journal article" date="2019" name="Int. J. Syst. Evol. Microbiol.">
        <title>The Global Catalogue of Microorganisms (GCM) 10K type strain sequencing project: providing services to taxonomists for standard genome sequencing and annotation.</title>
        <authorList>
            <consortium name="The Broad Institute Genomics Platform"/>
            <consortium name="The Broad Institute Genome Sequencing Center for Infectious Disease"/>
            <person name="Wu L."/>
            <person name="Ma J."/>
        </authorList>
    </citation>
    <scope>NUCLEOTIDE SEQUENCE [LARGE SCALE GENOMIC DNA]</scope>
    <source>
        <strain evidence="10">CCUG 59778</strain>
    </source>
</reference>
<dbReference type="Proteomes" id="UP001596157">
    <property type="component" value="Unassembled WGS sequence"/>
</dbReference>
<feature type="domain" description="ABC3 transporter permease C-terminal" evidence="8">
    <location>
        <begin position="231"/>
        <end position="350"/>
    </location>
</feature>
<evidence type="ECO:0000256" key="3">
    <source>
        <dbReference type="ARBA" id="ARBA00022692"/>
    </source>
</evidence>
<feature type="transmembrane region" description="Helical" evidence="7">
    <location>
        <begin position="370"/>
        <end position="388"/>
    </location>
</feature>
<evidence type="ECO:0000313" key="10">
    <source>
        <dbReference type="Proteomes" id="UP001596157"/>
    </source>
</evidence>
<feature type="transmembrane region" description="Helical" evidence="7">
    <location>
        <begin position="322"/>
        <end position="341"/>
    </location>
</feature>
<comment type="caution">
    <text evidence="9">The sequence shown here is derived from an EMBL/GenBank/DDBJ whole genome shotgun (WGS) entry which is preliminary data.</text>
</comment>
<feature type="transmembrane region" description="Helical" evidence="7">
    <location>
        <begin position="663"/>
        <end position="684"/>
    </location>
</feature>
<keyword evidence="5 7" id="KW-0472">Membrane</keyword>
<evidence type="ECO:0000256" key="1">
    <source>
        <dbReference type="ARBA" id="ARBA00004651"/>
    </source>
</evidence>
<accession>A0ABW0EJA7</accession>
<dbReference type="InterPro" id="IPR003838">
    <property type="entry name" value="ABC3_permease_C"/>
</dbReference>
<keyword evidence="4 7" id="KW-1133">Transmembrane helix</keyword>